<dbReference type="AlphaFoldDB" id="A0A1B1Y2P9"/>
<dbReference type="EMBL" id="CP014224">
    <property type="protein sequence ID" value="ANW95009.1"/>
    <property type="molecule type" value="Genomic_DNA"/>
</dbReference>
<evidence type="ECO:0000313" key="2">
    <source>
        <dbReference type="Proteomes" id="UP000092967"/>
    </source>
</evidence>
<dbReference type="STRING" id="1790137.AXE80_01295"/>
<sequence>MKNLKFISLYLNMKLWIFLFFCCLNCFCQEAIIKNATKFVGVDIYENCYYLQNDALHKSGLKNDYKNVEYGIPDVVDISNPLQILLLYKFFNKVILLDNQLSFITQFEVPIGTELISNASKDKIWLYDNINMMIKLYNFKTQKTEISSIPIKENIVELKGNLNQALVLDSKNQLTKYNFLARKEDVFNTENIILPKSLIKTYYIKERKLYHKNNETLSTPSNIESFEVINNKLYFFKENNIYALPIPKN</sequence>
<reference evidence="1 2" key="1">
    <citation type="submission" date="2016-02" db="EMBL/GenBank/DDBJ databases">
        <authorList>
            <person name="Wen L."/>
            <person name="He K."/>
            <person name="Yang H."/>
        </authorList>
    </citation>
    <scope>NUCLEOTIDE SEQUENCE [LARGE SCALE GENOMIC DNA]</scope>
    <source>
        <strain evidence="1 2">CZ1127</strain>
    </source>
</reference>
<proteinExistence type="predicted"/>
<protein>
    <submittedName>
        <fullName evidence="1">Uncharacterized protein</fullName>
    </submittedName>
</protein>
<keyword evidence="2" id="KW-1185">Reference proteome</keyword>
<dbReference type="Proteomes" id="UP000092967">
    <property type="component" value="Chromosome"/>
</dbReference>
<name>A0A1B1Y2P9_9FLAO</name>
<organism evidence="1 2">
    <name type="scientific">Wenyingzhuangia fucanilytica</name>
    <dbReference type="NCBI Taxonomy" id="1790137"/>
    <lineage>
        <taxon>Bacteria</taxon>
        <taxon>Pseudomonadati</taxon>
        <taxon>Bacteroidota</taxon>
        <taxon>Flavobacteriia</taxon>
        <taxon>Flavobacteriales</taxon>
        <taxon>Flavobacteriaceae</taxon>
        <taxon>Wenyingzhuangia</taxon>
    </lineage>
</organism>
<dbReference type="KEGG" id="wfu:AXE80_01295"/>
<gene>
    <name evidence="1" type="ORF">AXE80_01295</name>
</gene>
<evidence type="ECO:0000313" key="1">
    <source>
        <dbReference type="EMBL" id="ANW95009.1"/>
    </source>
</evidence>
<accession>A0A1B1Y2P9</accession>